<gene>
    <name evidence="5" type="ORF">DUNSADRAFT_6199</name>
</gene>
<dbReference type="GO" id="GO:0016787">
    <property type="term" value="F:hydrolase activity"/>
    <property type="evidence" value="ECO:0007669"/>
    <property type="project" value="UniProtKB-KW"/>
</dbReference>
<proteinExistence type="predicted"/>
<dbReference type="Gene3D" id="3.40.50.1820">
    <property type="entry name" value="alpha/beta hydrolase"/>
    <property type="match status" value="1"/>
</dbReference>
<accession>A0ABQ7GNQ2</accession>
<comment type="caution">
    <text evidence="5">The sequence shown here is derived from an EMBL/GenBank/DDBJ whole genome shotgun (WGS) entry which is preliminary data.</text>
</comment>
<dbReference type="Proteomes" id="UP000815325">
    <property type="component" value="Unassembled WGS sequence"/>
</dbReference>
<evidence type="ECO:0000259" key="4">
    <source>
        <dbReference type="Pfam" id="PF00561"/>
    </source>
</evidence>
<feature type="region of interest" description="Disordered" evidence="3">
    <location>
        <begin position="340"/>
        <end position="384"/>
    </location>
</feature>
<organism evidence="5 6">
    <name type="scientific">Dunaliella salina</name>
    <name type="common">Green alga</name>
    <name type="synonym">Protococcus salinus</name>
    <dbReference type="NCBI Taxonomy" id="3046"/>
    <lineage>
        <taxon>Eukaryota</taxon>
        <taxon>Viridiplantae</taxon>
        <taxon>Chlorophyta</taxon>
        <taxon>core chlorophytes</taxon>
        <taxon>Chlorophyceae</taxon>
        <taxon>CS clade</taxon>
        <taxon>Chlamydomonadales</taxon>
        <taxon>Dunaliellaceae</taxon>
        <taxon>Dunaliella</taxon>
    </lineage>
</organism>
<dbReference type="InterPro" id="IPR029058">
    <property type="entry name" value="AB_hydrolase_fold"/>
</dbReference>
<sequence>MPKRLQTLHLKTNHTATTVDGWNLHLVRTQNKNRATHTFPVILLPGLGSSGAYTFDLSPDISLADYLAELGWDVWTIELRGNGLSDKPSLFSKRGRYWTIDTMVEKDVPACMDHICMHTGNSMVHILGHSMGGMILTALLAQGGPTAARVRSAIIVGSSCFLEGSWWSPALPIMPATRFLYSVPAGLALRLYSNLAFSKFAIRLIDVLYFWPSNVEVRLAKAVLSRNFSSISPGVITQFTSAFGKQGLCSGTAPYAPFCDPEKMRRIETPVFMLCGDRDKMCPPQGVEKQFSMMGKSNKKLVILGPPATPTHYGHFCILMGRRAATEVFPLLHEWLSSYDDLDGPPEPGPPGQGSMASTPADELLGSGGATLGQLPRSRHSQSLYSQPVASPILVHSRL</sequence>
<evidence type="ECO:0000256" key="1">
    <source>
        <dbReference type="ARBA" id="ARBA00022963"/>
    </source>
</evidence>
<evidence type="ECO:0000256" key="2">
    <source>
        <dbReference type="ARBA" id="ARBA00023098"/>
    </source>
</evidence>
<name>A0ABQ7GNQ2_DUNSA</name>
<evidence type="ECO:0000313" key="6">
    <source>
        <dbReference type="Proteomes" id="UP000815325"/>
    </source>
</evidence>
<keyword evidence="1" id="KW-0442">Lipid degradation</keyword>
<dbReference type="Pfam" id="PF00561">
    <property type="entry name" value="Abhydrolase_1"/>
    <property type="match status" value="1"/>
</dbReference>
<reference evidence="5" key="1">
    <citation type="submission" date="2017-08" db="EMBL/GenBank/DDBJ databases">
        <authorList>
            <person name="Polle J.E."/>
            <person name="Barry K."/>
            <person name="Cushman J."/>
            <person name="Schmutz J."/>
            <person name="Tran D."/>
            <person name="Hathwaick L.T."/>
            <person name="Yim W.C."/>
            <person name="Jenkins J."/>
            <person name="Mckie-Krisberg Z.M."/>
            <person name="Prochnik S."/>
            <person name="Lindquist E."/>
            <person name="Dockter R.B."/>
            <person name="Adam C."/>
            <person name="Molina H."/>
            <person name="Bunkerborg J."/>
            <person name="Jin E."/>
            <person name="Buchheim M."/>
            <person name="Magnuson J."/>
        </authorList>
    </citation>
    <scope>NUCLEOTIDE SEQUENCE</scope>
    <source>
        <strain evidence="5">CCAP 19/18</strain>
    </source>
</reference>
<dbReference type="SUPFAM" id="SSF53474">
    <property type="entry name" value="alpha/beta-Hydrolases"/>
    <property type="match status" value="1"/>
</dbReference>
<dbReference type="PANTHER" id="PTHR11005">
    <property type="entry name" value="LYSOSOMAL ACID LIPASE-RELATED"/>
    <property type="match status" value="1"/>
</dbReference>
<evidence type="ECO:0000256" key="3">
    <source>
        <dbReference type="SAM" id="MobiDB-lite"/>
    </source>
</evidence>
<dbReference type="EMBL" id="MU069668">
    <property type="protein sequence ID" value="KAF5836247.1"/>
    <property type="molecule type" value="Genomic_DNA"/>
</dbReference>
<keyword evidence="6" id="KW-1185">Reference proteome</keyword>
<evidence type="ECO:0000313" key="5">
    <source>
        <dbReference type="EMBL" id="KAF5836247.1"/>
    </source>
</evidence>
<feature type="domain" description="AB hydrolase-1" evidence="4">
    <location>
        <begin position="40"/>
        <end position="288"/>
    </location>
</feature>
<keyword evidence="5" id="KW-0378">Hydrolase</keyword>
<protein>
    <submittedName>
        <fullName evidence="5">Alpha/Beta hydrolase protein</fullName>
    </submittedName>
</protein>
<keyword evidence="2" id="KW-0443">Lipid metabolism</keyword>
<dbReference type="InterPro" id="IPR000073">
    <property type="entry name" value="AB_hydrolase_1"/>
</dbReference>